<evidence type="ECO:0000313" key="6">
    <source>
        <dbReference type="EMBL" id="ELT94954.1"/>
    </source>
</evidence>
<dbReference type="CDD" id="cd06873">
    <property type="entry name" value="PX_SNX13"/>
    <property type="match status" value="1"/>
</dbReference>
<evidence type="ECO:0000256" key="2">
    <source>
        <dbReference type="SAM" id="Phobius"/>
    </source>
</evidence>
<dbReference type="InterPro" id="IPR037437">
    <property type="entry name" value="SNX13_PX"/>
</dbReference>
<protein>
    <recommendedName>
        <fullName evidence="9">Sorting nexin-13</fullName>
    </recommendedName>
</protein>
<evidence type="ECO:0000256" key="1">
    <source>
        <dbReference type="ARBA" id="ARBA00010883"/>
    </source>
</evidence>
<dbReference type="EMBL" id="KB309267">
    <property type="protein sequence ID" value="ELT94954.1"/>
    <property type="molecule type" value="Genomic_DNA"/>
</dbReference>
<keyword evidence="8" id="KW-1185">Reference proteome</keyword>
<keyword evidence="2" id="KW-1133">Transmembrane helix</keyword>
<feature type="transmembrane region" description="Helical" evidence="2">
    <location>
        <begin position="37"/>
        <end position="54"/>
    </location>
</feature>
<dbReference type="PROSITE" id="PS50195">
    <property type="entry name" value="PX"/>
    <property type="match status" value="1"/>
</dbReference>
<dbReference type="InterPro" id="IPR003114">
    <property type="entry name" value="Phox_assoc"/>
</dbReference>
<dbReference type="Pfam" id="PF00787">
    <property type="entry name" value="PX"/>
    <property type="match status" value="1"/>
</dbReference>
<name>R7TMT3_CAPTE</name>
<dbReference type="InterPro" id="IPR044926">
    <property type="entry name" value="RGS_subdomain_2"/>
</dbReference>
<keyword evidence="2" id="KW-0812">Transmembrane</keyword>
<dbReference type="Proteomes" id="UP000014760">
    <property type="component" value="Unassembled WGS sequence"/>
</dbReference>
<feature type="domain" description="PX" evidence="4">
    <location>
        <begin position="627"/>
        <end position="748"/>
    </location>
</feature>
<dbReference type="Gene3D" id="3.30.1520.10">
    <property type="entry name" value="Phox-like domain"/>
    <property type="match status" value="1"/>
</dbReference>
<evidence type="ECO:0008006" key="9">
    <source>
        <dbReference type="Google" id="ProtNLM"/>
    </source>
</evidence>
<proteinExistence type="inferred from homology"/>
<dbReference type="SUPFAM" id="SSF48097">
    <property type="entry name" value="Regulator of G-protein signaling, RGS"/>
    <property type="match status" value="1"/>
</dbReference>
<dbReference type="InterPro" id="IPR036871">
    <property type="entry name" value="PX_dom_sf"/>
</dbReference>
<dbReference type="Pfam" id="PF02194">
    <property type="entry name" value="PXA"/>
    <property type="match status" value="1"/>
</dbReference>
<evidence type="ECO:0000259" key="4">
    <source>
        <dbReference type="PROSITE" id="PS50195"/>
    </source>
</evidence>
<evidence type="ECO:0000313" key="8">
    <source>
        <dbReference type="Proteomes" id="UP000014760"/>
    </source>
</evidence>
<reference evidence="8" key="1">
    <citation type="submission" date="2012-12" db="EMBL/GenBank/DDBJ databases">
        <authorList>
            <person name="Hellsten U."/>
            <person name="Grimwood J."/>
            <person name="Chapman J.A."/>
            <person name="Shapiro H."/>
            <person name="Aerts A."/>
            <person name="Otillar R.P."/>
            <person name="Terry A.Y."/>
            <person name="Boore J.L."/>
            <person name="Simakov O."/>
            <person name="Marletaz F."/>
            <person name="Cho S.-J."/>
            <person name="Edsinger-Gonzales E."/>
            <person name="Havlak P."/>
            <person name="Kuo D.-H."/>
            <person name="Larsson T."/>
            <person name="Lv J."/>
            <person name="Arendt D."/>
            <person name="Savage R."/>
            <person name="Osoegawa K."/>
            <person name="de Jong P."/>
            <person name="Lindberg D.R."/>
            <person name="Seaver E.C."/>
            <person name="Weisblat D.A."/>
            <person name="Putnam N.H."/>
            <person name="Grigoriev I.V."/>
            <person name="Rokhsar D.S."/>
        </authorList>
    </citation>
    <scope>NUCLEOTIDE SEQUENCE</scope>
    <source>
        <strain evidence="8">I ESC-2004</strain>
    </source>
</reference>
<dbReference type="SMART" id="SM00312">
    <property type="entry name" value="PX"/>
    <property type="match status" value="1"/>
</dbReference>
<dbReference type="OMA" id="CETINNT"/>
<dbReference type="HOGENOM" id="CLU_005899_1_0_1"/>
<dbReference type="SUPFAM" id="SSF64268">
    <property type="entry name" value="PX domain"/>
    <property type="match status" value="1"/>
</dbReference>
<dbReference type="InterPro" id="IPR016137">
    <property type="entry name" value="RGS"/>
</dbReference>
<dbReference type="PROSITE" id="PS51207">
    <property type="entry name" value="PXA"/>
    <property type="match status" value="1"/>
</dbReference>
<dbReference type="OrthoDB" id="5772781at2759"/>
<dbReference type="InterPro" id="IPR036305">
    <property type="entry name" value="RGS_sf"/>
</dbReference>
<evidence type="ECO:0000259" key="5">
    <source>
        <dbReference type="PROSITE" id="PS51207"/>
    </source>
</evidence>
<dbReference type="STRING" id="283909.R7TMT3"/>
<dbReference type="EMBL" id="AMQN01012057">
    <property type="status" value="NOT_ANNOTATED_CDS"/>
    <property type="molecule type" value="Genomic_DNA"/>
</dbReference>
<sequence length="1037" mass="117679">MVVLYVTMALSLGACGWGVLAAALFFSSFGATGGLWLLFYLLCFILGFILMLIIRGKQKSVSWLRETAHMTVPMPSIGLPSLVEYVRKGQQKYRMDKRMTGSSIIDDVLQEVLDYTYRDYINSWYKKISDDEQFRYDIRMMLHRVVIAFSERAKEVDLIPYLTTNLVDDFASHIRLYRRTLTKVRENQKDESKPPADIECTFFDLEKEMENKTMCRDAVCLDEDGERQYLSDLSEVLLFLLLPPEDFHNKPFRYIIREVLVSGILLPAFNLLSDPDYINQTISWLCKEQAFNNESFLTIIRSSDNVEELEAIREKIDLDIARQRSRDSGGEDDTAIKQQLNSLLFVKSTCESRILRLKDGLEEPEYSLAGGFDISKLMVPGQKLYLLPFDVILNNNVALSCFIEFMSNVGGQGYLFFYLTIERFQSASKNLLDRWRIHNACLKNGYRVSAEQQLSAVLQAGTTMEHHDVDAIRDAALSIYDQYLSEKASACVLEELWIILCLHQASPRLHLDETLVKTLLENIQHQDASDTVFDEIQAKVWDILQNDPKYFPAFCKSQLYIKLLAELDLLREGSSGENMSGGDTASGSSSRAQSVEDLATSSCESMTSLDPSIPVHSSAGRKTSESFTVSAVIANTGICREHGKAYAVYLITVTRQYTDGRQETWDVYRRYSDFHDLHMTIQDKYESLSGLALPSKKAFNNMHKDFLEKRKLGLNAYLQALMKPSILTTYRGLPELVYGFLENLHWEREKSELARKMDTFVNPLKSSVKSVGSMVKSMPDNFVDGVAKMSGGIRSIPNNMLDGVGKILNVKGGPSTIPSLLSALIFNEQPPGALPPSIKAEIMDSGKVGASILGAEDEEIIPLRIMLLMMDEVFDLKANQWMRRRIVAILRQIVKTMFGDSINRKIVEHVEWMMSAEQISEYIKTFRDSFWPTGLLAEARPKRDPSTKMRTRVVCKAKMFGSVTDELKTLIGTDNSKHGVLRVFNMFQHQALNKRLVCVILEALLLTMFPDNKFAEVFRKIHSRSPRVRGEDSANAA</sequence>
<dbReference type="InterPro" id="IPR001683">
    <property type="entry name" value="PX_dom"/>
</dbReference>
<dbReference type="GO" id="GO:0005769">
    <property type="term" value="C:early endosome"/>
    <property type="evidence" value="ECO:0007669"/>
    <property type="project" value="TreeGrafter"/>
</dbReference>
<dbReference type="InterPro" id="IPR013937">
    <property type="entry name" value="Sorting_nexin_C"/>
</dbReference>
<organism evidence="6">
    <name type="scientific">Capitella teleta</name>
    <name type="common">Polychaete worm</name>
    <dbReference type="NCBI Taxonomy" id="283909"/>
    <lineage>
        <taxon>Eukaryota</taxon>
        <taxon>Metazoa</taxon>
        <taxon>Spiralia</taxon>
        <taxon>Lophotrochozoa</taxon>
        <taxon>Annelida</taxon>
        <taxon>Polychaeta</taxon>
        <taxon>Sedentaria</taxon>
        <taxon>Scolecida</taxon>
        <taxon>Capitellidae</taxon>
        <taxon>Capitella</taxon>
    </lineage>
</organism>
<accession>R7TMT3</accession>
<feature type="domain" description="RGS" evidence="3">
    <location>
        <begin position="388"/>
        <end position="564"/>
    </location>
</feature>
<dbReference type="EnsemblMetazoa" id="CapteT222037">
    <property type="protein sequence ID" value="CapteP222037"/>
    <property type="gene ID" value="CapteG222037"/>
</dbReference>
<reference evidence="7" key="3">
    <citation type="submission" date="2015-06" db="UniProtKB">
        <authorList>
            <consortium name="EnsemblMetazoa"/>
        </authorList>
    </citation>
    <scope>IDENTIFICATION</scope>
</reference>
<dbReference type="GO" id="GO:0035091">
    <property type="term" value="F:phosphatidylinositol binding"/>
    <property type="evidence" value="ECO:0007669"/>
    <property type="project" value="InterPro"/>
</dbReference>
<dbReference type="SMART" id="SM00313">
    <property type="entry name" value="PXA"/>
    <property type="match status" value="1"/>
</dbReference>
<reference evidence="6 8" key="2">
    <citation type="journal article" date="2013" name="Nature">
        <title>Insights into bilaterian evolution from three spiralian genomes.</title>
        <authorList>
            <person name="Simakov O."/>
            <person name="Marletaz F."/>
            <person name="Cho S.J."/>
            <person name="Edsinger-Gonzales E."/>
            <person name="Havlak P."/>
            <person name="Hellsten U."/>
            <person name="Kuo D.H."/>
            <person name="Larsson T."/>
            <person name="Lv J."/>
            <person name="Arendt D."/>
            <person name="Savage R."/>
            <person name="Osoegawa K."/>
            <person name="de Jong P."/>
            <person name="Grimwood J."/>
            <person name="Chapman J.A."/>
            <person name="Shapiro H."/>
            <person name="Aerts A."/>
            <person name="Otillar R.P."/>
            <person name="Terry A.Y."/>
            <person name="Boore J.L."/>
            <person name="Grigoriev I.V."/>
            <person name="Lindberg D.R."/>
            <person name="Seaver E.C."/>
            <person name="Weisblat D.A."/>
            <person name="Putnam N.H."/>
            <person name="Rokhsar D.S."/>
        </authorList>
    </citation>
    <scope>NUCLEOTIDE SEQUENCE</scope>
    <source>
        <strain evidence="6 8">I ESC-2004</strain>
    </source>
</reference>
<dbReference type="Gene3D" id="1.10.167.10">
    <property type="entry name" value="Regulator of G-protein Signalling 4, domain 2"/>
    <property type="match status" value="1"/>
</dbReference>
<dbReference type="Pfam" id="PF00615">
    <property type="entry name" value="RGS"/>
    <property type="match status" value="1"/>
</dbReference>
<dbReference type="PANTHER" id="PTHR22775:SF3">
    <property type="entry name" value="SORTING NEXIN-13"/>
    <property type="match status" value="1"/>
</dbReference>
<evidence type="ECO:0000259" key="3">
    <source>
        <dbReference type="PROSITE" id="PS50132"/>
    </source>
</evidence>
<keyword evidence="2" id="KW-0472">Membrane</keyword>
<comment type="similarity">
    <text evidence="1">Belongs to the sorting nexin family.</text>
</comment>
<dbReference type="SMART" id="SM00315">
    <property type="entry name" value="RGS"/>
    <property type="match status" value="1"/>
</dbReference>
<dbReference type="PROSITE" id="PS50132">
    <property type="entry name" value="RGS"/>
    <property type="match status" value="1"/>
</dbReference>
<dbReference type="PANTHER" id="PTHR22775">
    <property type="entry name" value="SORTING NEXIN"/>
    <property type="match status" value="1"/>
</dbReference>
<gene>
    <name evidence="6" type="ORF">CAPTEDRAFT_222037</name>
</gene>
<evidence type="ECO:0000313" key="7">
    <source>
        <dbReference type="EnsemblMetazoa" id="CapteP222037"/>
    </source>
</evidence>
<feature type="domain" description="PXA" evidence="5">
    <location>
        <begin position="102"/>
        <end position="290"/>
    </location>
</feature>
<dbReference type="Pfam" id="PF08628">
    <property type="entry name" value="Nexin_C"/>
    <property type="match status" value="1"/>
</dbReference>
<dbReference type="AlphaFoldDB" id="R7TMT3"/>